<organism evidence="1">
    <name type="scientific">marine sediment metagenome</name>
    <dbReference type="NCBI Taxonomy" id="412755"/>
    <lineage>
        <taxon>unclassified sequences</taxon>
        <taxon>metagenomes</taxon>
        <taxon>ecological metagenomes</taxon>
    </lineage>
</organism>
<protein>
    <submittedName>
        <fullName evidence="1">Uncharacterized protein</fullName>
    </submittedName>
</protein>
<gene>
    <name evidence="1" type="ORF">LCGC14_0754540</name>
</gene>
<reference evidence="1" key="1">
    <citation type="journal article" date="2015" name="Nature">
        <title>Complex archaea that bridge the gap between prokaryotes and eukaryotes.</title>
        <authorList>
            <person name="Spang A."/>
            <person name="Saw J.H."/>
            <person name="Jorgensen S.L."/>
            <person name="Zaremba-Niedzwiedzka K."/>
            <person name="Martijn J."/>
            <person name="Lind A.E."/>
            <person name="van Eijk R."/>
            <person name="Schleper C."/>
            <person name="Guy L."/>
            <person name="Ettema T.J."/>
        </authorList>
    </citation>
    <scope>NUCLEOTIDE SEQUENCE</scope>
</reference>
<comment type="caution">
    <text evidence="1">The sequence shown here is derived from an EMBL/GenBank/DDBJ whole genome shotgun (WGS) entry which is preliminary data.</text>
</comment>
<sequence>MLVESVLIDRRSQKAINGVTARIGSGPSQELILAFIDEPCELPIRVMVFELPCPQTLEVNEEIVVSFEATERIDRLLASVRGVR</sequence>
<proteinExistence type="predicted"/>
<evidence type="ECO:0000313" key="1">
    <source>
        <dbReference type="EMBL" id="KKN38309.1"/>
    </source>
</evidence>
<dbReference type="EMBL" id="LAZR01001838">
    <property type="protein sequence ID" value="KKN38309.1"/>
    <property type="molecule type" value="Genomic_DNA"/>
</dbReference>
<dbReference type="AlphaFoldDB" id="A0A0F9Q785"/>
<accession>A0A0F9Q785</accession>
<name>A0A0F9Q785_9ZZZZ</name>